<dbReference type="PATRIC" id="fig|1288298.3.peg.3492"/>
<dbReference type="HOGENOM" id="CLU_813535_0_0_5"/>
<keyword evidence="2" id="KW-0328">Glycosyltransferase</keyword>
<name>A0A0A0HKH3_9RHOB</name>
<dbReference type="STRING" id="215743.ROSMUCSMR3_00626"/>
<dbReference type="eggNOG" id="COG0463">
    <property type="taxonomic scope" value="Bacteria"/>
</dbReference>
<comment type="caution">
    <text evidence="2">The sequence shown here is derived from an EMBL/GenBank/DDBJ whole genome shotgun (WGS) entry which is preliminary data.</text>
</comment>
<dbReference type="Pfam" id="PF00852">
    <property type="entry name" value="Glyco_transf_10"/>
    <property type="match status" value="1"/>
</dbReference>
<evidence type="ECO:0000313" key="3">
    <source>
        <dbReference type="Proteomes" id="UP000030021"/>
    </source>
</evidence>
<evidence type="ECO:0000259" key="1">
    <source>
        <dbReference type="Pfam" id="PF00852"/>
    </source>
</evidence>
<gene>
    <name evidence="2" type="ORF">rosmuc_03482</name>
</gene>
<dbReference type="InterPro" id="IPR038577">
    <property type="entry name" value="GT10-like_C_sf"/>
</dbReference>
<dbReference type="Gene3D" id="3.40.50.11660">
    <property type="entry name" value="Glycosyl transferase family 10, C-terminal domain"/>
    <property type="match status" value="1"/>
</dbReference>
<evidence type="ECO:0000313" key="2">
    <source>
        <dbReference type="EMBL" id="KGM87179.1"/>
    </source>
</evidence>
<dbReference type="GO" id="GO:0016757">
    <property type="term" value="F:glycosyltransferase activity"/>
    <property type="evidence" value="ECO:0007669"/>
    <property type="project" value="UniProtKB-KW"/>
</dbReference>
<reference evidence="2 3" key="1">
    <citation type="submission" date="2013-01" db="EMBL/GenBank/DDBJ databases">
        <authorList>
            <person name="Fiebig A."/>
            <person name="Goeker M."/>
            <person name="Klenk H.-P.P."/>
        </authorList>
    </citation>
    <scope>NUCLEOTIDE SEQUENCE [LARGE SCALE GENOMIC DNA]</scope>
    <source>
        <strain evidence="2 3">DSM 17069</strain>
    </source>
</reference>
<dbReference type="Proteomes" id="UP000030021">
    <property type="component" value="Unassembled WGS sequence"/>
</dbReference>
<dbReference type="EMBL" id="AONH01000016">
    <property type="protein sequence ID" value="KGM87179.1"/>
    <property type="molecule type" value="Genomic_DNA"/>
</dbReference>
<proteinExistence type="predicted"/>
<dbReference type="InterPro" id="IPR055270">
    <property type="entry name" value="Glyco_tran_10_C"/>
</dbReference>
<keyword evidence="2" id="KW-0808">Transferase</keyword>
<accession>A0A0A0HKH3</accession>
<dbReference type="SUPFAM" id="SSF53756">
    <property type="entry name" value="UDP-Glycosyltransferase/glycogen phosphorylase"/>
    <property type="match status" value="1"/>
</dbReference>
<protein>
    <submittedName>
        <fullName evidence="2">Glycosyltransferase family 10 (Fucosyltransferase)</fullName>
    </submittedName>
</protein>
<sequence>MDVAPAIFHGYFMPVSCGTKGLVVTIKVHPFGDYAHRQPLAYDPIRRACMPMVTITDAFDAADIILLAHTKDLERHAETLFSRLAAHQRVVLLSEEPLWDCVWAKDPITRAQVFDTEAGSLPYVYLNHVTSDIYDFERIPYFLLTDYAYPTRYGCWFMENARLSQQDWVARFAGAKWDLAFVAEYRNEPRFDAAYPDAGIYGLGRWRTRLALACTGERLLRMGSGWNELPRRQTLPDWHLEKYLDLRGRCVVLSAVENTYHRAYITEKIFDSFAIGAMPLYVAGADHRINDLLPPGAFVNLYGLTPEAAAEQIARYTADPQGLSAYCEAQARLAALFNTPSLLCAEYDRLAQALTRNLAALI</sequence>
<organism evidence="2 3">
    <name type="scientific">Roseovarius mucosus DSM 17069</name>
    <dbReference type="NCBI Taxonomy" id="1288298"/>
    <lineage>
        <taxon>Bacteria</taxon>
        <taxon>Pseudomonadati</taxon>
        <taxon>Pseudomonadota</taxon>
        <taxon>Alphaproteobacteria</taxon>
        <taxon>Rhodobacterales</taxon>
        <taxon>Roseobacteraceae</taxon>
        <taxon>Roseovarius</taxon>
    </lineage>
</organism>
<dbReference type="AlphaFoldDB" id="A0A0A0HKH3"/>
<feature type="domain" description="Fucosyltransferase C-terminal" evidence="1">
    <location>
        <begin position="245"/>
        <end position="327"/>
    </location>
</feature>